<dbReference type="InterPro" id="IPR014729">
    <property type="entry name" value="Rossmann-like_a/b/a_fold"/>
</dbReference>
<gene>
    <name evidence="1" type="ORF">NHN17_22215</name>
</gene>
<dbReference type="EMBL" id="JANEYT010000087">
    <property type="protein sequence ID" value="MCQ1060764.1"/>
    <property type="molecule type" value="Genomic_DNA"/>
</dbReference>
<sequence length="1051" mass="119477">MFSDYYNAANRVEILIDTNMELFNKYQIAKEEFKLLFRSGKHLSLSVSWGKDSQLMLIIALEAFLELLNDDSCEAVNSNTPFTVITVDTLNDTAAMTMFSRYCSNKLKAYCQSVGINLDFHLVQPPLDKEYASLFFSAYKLVALPQLNSDCTAILKIDNINQTLRSLKAKYGADSFVICTGSTADESQNRKHSMAKHGTLTQSAEGLISNASGEYQSYAPIRDFLVEEVFEMLSMCGISPLNCRHDQPLIPFYLDSNALLFSIYGRSATDVCEVSHVSKSAKGCGGKGNRQGCNLCLKVGKEDKAATRHNQSPRWNFQRDITALRDYLYTVGSDLSHRTLHPKSICPVTNSVIYQPNVLKSRTLEKILWWAAQITYDDQKRASDFAELVRAGNVHTHAGVKDIEADSTLDQQAKQQYLEMYIDGCQQPLMNIFNIEHAIYLSMQYSYLGVKSLPYRPLAIWNAVFNKGKRIPFPSVDTNTAIISDLPDAIAFQLAPVGTDINDLYRQPFRSWDLIDADMQPQCLSTQYVVNTQSIKATWDHGNITTTVKGKQFTLGPGAYRHLQRSLEEMATERGENFTVNVTLNDRSEAGFALPRTTARTARKVDTHRHKSVRSIIRTKRNGRSIINRGRTSLKLNPASDIASQAMALTDERSFWLPSFDREVRPTVNTAIELPCDADTADFHVNREAISEFIKTELPEMIRIHDEFALMLRHQKRREAGKMTLRQYINTEPVWHLLRSSILFVPEGKKKSTLRLMRRTELYAELDLYNKPDSFEANADHPKCLSMHQYRKMKAKVLIDIRNRRNASRAEARQLKTVNRSRLVADWVTQHIKELHCHRMNYSVQHIDTALLLAAGVTGFDHINIKQQGLVYLDWHDEIGSSLNSIESFLSTFLPKPDIKTLNQVPNVMIKLEKKLNDLNKQFNTTVNSKLAMWRELYESLPTYAELAGTVLNEEQQIHYMAEANDFSGNLIIENNHYLGWQVYQNLSGTAYTVLTHRVMPWHRTQQHRQAFEAELARLQTTSEIKTASTALNRSSGSSKMQALMSLTRAA</sequence>
<keyword evidence="2" id="KW-1185">Reference proteome</keyword>
<dbReference type="Proteomes" id="UP001524460">
    <property type="component" value="Unassembled WGS sequence"/>
</dbReference>
<dbReference type="SUPFAM" id="SSF52402">
    <property type="entry name" value="Adenine nucleotide alpha hydrolases-like"/>
    <property type="match status" value="1"/>
</dbReference>
<evidence type="ECO:0000313" key="2">
    <source>
        <dbReference type="Proteomes" id="UP001524460"/>
    </source>
</evidence>
<dbReference type="Gene3D" id="3.40.50.620">
    <property type="entry name" value="HUPs"/>
    <property type="match status" value="1"/>
</dbReference>
<accession>A0ABT1NA79</accession>
<protein>
    <submittedName>
        <fullName evidence="1">Phosphoadenosine phosphosulfate reductase family protein</fullName>
    </submittedName>
</protein>
<reference evidence="1 2" key="1">
    <citation type="submission" date="2022-07" db="EMBL/GenBank/DDBJ databases">
        <title>Photobacterium pectinilyticum sp. nov., a marine bacterium isolated from surface seawater of Qingdao offshore.</title>
        <authorList>
            <person name="Wang X."/>
        </authorList>
    </citation>
    <scope>NUCLEOTIDE SEQUENCE [LARGE SCALE GENOMIC DNA]</scope>
    <source>
        <strain evidence="1 2">ZSDE20</strain>
    </source>
</reference>
<dbReference type="RefSeq" id="WP_255044854.1">
    <property type="nucleotide sequence ID" value="NZ_JANEYT010000087.1"/>
</dbReference>
<proteinExistence type="predicted"/>
<name>A0ABT1NA79_9GAMM</name>
<organism evidence="1 2">
    <name type="scientific">Photobacterium pectinilyticum</name>
    <dbReference type="NCBI Taxonomy" id="2906793"/>
    <lineage>
        <taxon>Bacteria</taxon>
        <taxon>Pseudomonadati</taxon>
        <taxon>Pseudomonadota</taxon>
        <taxon>Gammaproteobacteria</taxon>
        <taxon>Vibrionales</taxon>
        <taxon>Vibrionaceae</taxon>
        <taxon>Photobacterium</taxon>
    </lineage>
</organism>
<evidence type="ECO:0000313" key="1">
    <source>
        <dbReference type="EMBL" id="MCQ1060764.1"/>
    </source>
</evidence>
<comment type="caution">
    <text evidence="1">The sequence shown here is derived from an EMBL/GenBank/DDBJ whole genome shotgun (WGS) entry which is preliminary data.</text>
</comment>